<protein>
    <recommendedName>
        <fullName evidence="10">C6 zinc finger domain protein</fullName>
    </recommendedName>
</protein>
<feature type="region of interest" description="Disordered" evidence="7">
    <location>
        <begin position="160"/>
        <end position="198"/>
    </location>
</feature>
<dbReference type="PANTHER" id="PTHR36206">
    <property type="entry name" value="ASPERCRYPTIN BIOSYNTHESIS CLUSTER-SPECIFIC TRANSCRIPTION REGULATOR ATNN-RELATED"/>
    <property type="match status" value="1"/>
</dbReference>
<keyword evidence="2" id="KW-0862">Zinc</keyword>
<evidence type="ECO:0000256" key="7">
    <source>
        <dbReference type="SAM" id="MobiDB-lite"/>
    </source>
</evidence>
<keyword evidence="6" id="KW-0539">Nucleus</keyword>
<keyword evidence="5" id="KW-0804">Transcription</keyword>
<comment type="caution">
    <text evidence="8">The sequence shown here is derived from an EMBL/GenBank/DDBJ whole genome shotgun (WGS) entry which is preliminary data.</text>
</comment>
<evidence type="ECO:0008006" key="10">
    <source>
        <dbReference type="Google" id="ProtNLM"/>
    </source>
</evidence>
<dbReference type="GO" id="GO:0003677">
    <property type="term" value="F:DNA binding"/>
    <property type="evidence" value="ECO:0007669"/>
    <property type="project" value="UniProtKB-KW"/>
</dbReference>
<keyword evidence="1" id="KW-0479">Metal-binding</keyword>
<dbReference type="EMBL" id="LCWV01000011">
    <property type="protein sequence ID" value="PWI69700.1"/>
    <property type="molecule type" value="Genomic_DNA"/>
</dbReference>
<feature type="region of interest" description="Disordered" evidence="7">
    <location>
        <begin position="662"/>
        <end position="683"/>
    </location>
</feature>
<evidence type="ECO:0000256" key="4">
    <source>
        <dbReference type="ARBA" id="ARBA00023125"/>
    </source>
</evidence>
<keyword evidence="3" id="KW-0805">Transcription regulation</keyword>
<evidence type="ECO:0000313" key="9">
    <source>
        <dbReference type="Proteomes" id="UP000245956"/>
    </source>
</evidence>
<keyword evidence="4" id="KW-0238">DNA-binding</keyword>
<dbReference type="PANTHER" id="PTHR36206:SF4">
    <property type="entry name" value="HYPOTHETICAL CONSERVED PROTEIN (EUROFUNG)-RELATED"/>
    <property type="match status" value="1"/>
</dbReference>
<name>A0A2U3E5B0_PURLI</name>
<evidence type="ECO:0000256" key="5">
    <source>
        <dbReference type="ARBA" id="ARBA00023163"/>
    </source>
</evidence>
<reference evidence="8 9" key="1">
    <citation type="journal article" date="2016" name="Front. Microbiol.">
        <title>Genome and transcriptome sequences reveal the specific parasitism of the nematophagous Purpureocillium lilacinum 36-1.</title>
        <authorList>
            <person name="Xie J."/>
            <person name="Li S."/>
            <person name="Mo C."/>
            <person name="Xiao X."/>
            <person name="Peng D."/>
            <person name="Wang G."/>
            <person name="Xiao Y."/>
        </authorList>
    </citation>
    <scope>NUCLEOTIDE SEQUENCE [LARGE SCALE GENOMIC DNA]</scope>
    <source>
        <strain evidence="8 9">36-1</strain>
    </source>
</reference>
<accession>A0A2U3E5B0</accession>
<proteinExistence type="predicted"/>
<dbReference type="GO" id="GO:0046872">
    <property type="term" value="F:metal ion binding"/>
    <property type="evidence" value="ECO:0007669"/>
    <property type="project" value="UniProtKB-KW"/>
</dbReference>
<gene>
    <name evidence="8" type="ORF">PCL_00612</name>
</gene>
<evidence type="ECO:0000313" key="8">
    <source>
        <dbReference type="EMBL" id="PWI69700.1"/>
    </source>
</evidence>
<evidence type="ECO:0000256" key="6">
    <source>
        <dbReference type="ARBA" id="ARBA00023242"/>
    </source>
</evidence>
<dbReference type="InterPro" id="IPR052360">
    <property type="entry name" value="Transcr_Regulatory_Proteins"/>
</dbReference>
<evidence type="ECO:0000256" key="2">
    <source>
        <dbReference type="ARBA" id="ARBA00022833"/>
    </source>
</evidence>
<dbReference type="AlphaFoldDB" id="A0A2U3E5B0"/>
<sequence length="970" mass="106260">MTTRIGQPSTLPRDAPGSANPHYCLVILDGLIGTCQYAVASPASPSGPVGPAVEARWCLCARASWDVQRARERSEGRCGVVQMSELVAPGTPSVGQGSVPQFPPRLVPLRRCPPTSELLAAHSGSPVPRHLRNLEGMLQASADGSTQPSATPLALDAFNLRAPGRRGVTSRDPGPQGHPSSRRDGALPTAHLSTPSTTKKATALLLETGSLDDASCRSSSCRCFLPLFRRASLPPPVPLIQPARFQVPTAVATEGTTTAPACSCLKASYLSLRQLAATTLDSPALPPSFNLKKPFSLACITASFLPLSQIQSGPAAGAICDVANDGISSPSTRCFNIRGTLDVHVGAFSREPICRWSFDTSTREAKPEEQSQGKDGLRQLQEAAHQMRREAAFLRSDRPLTDVRIAPKPLATAQPLAVQGHTPGIVFRAPTVLPPRRANRRKRPVVPVLHPGAIGASPSVYQPSSGLQFVNAEALYFELFRVQTAAELSGYFNSTFWAQRVLQECHAENAIRHAVVALGALYKTLEQSSQPAPATHAGKMNRMESVVAHWQVAVKQYSESCNAMLLLTGDNLRSYRTRLMASVLLACFDSFIGDHKQAIVQIQTGLSLLEQLRCHPHHQSSNLNGRIEEDLVVIFTRMAIQAKSYDMAFHFPQPYVIRLAPQGQSTAGSTGSSETSSPGSSPEACLPYRFDSVLEAKLASDKLCEKLVRFIERLQIAKNNPSNVLPASWKQYGLSFKDQLDAWSEAFEPIFRIRHDPGLDHLERSAISALKMFQINTNILFMMMFCDTEVQFDGFMPHFKAIVDLGWEVVGADEKRAAAKRCPNPDLCHHQHNLSKGAFRAGKLPTHHIKPSFSADMGIVPPLFVVATKCREPRLRRQAILLLRSSARREGMWDSELAANIGQWIMEVEEFDETTPPGTMPTRPIPEEKRVMVKTVDFDLRARFADLRVGTRALYDGCPDDRFRKTRITW</sequence>
<evidence type="ECO:0000256" key="3">
    <source>
        <dbReference type="ARBA" id="ARBA00023015"/>
    </source>
</evidence>
<organism evidence="8 9">
    <name type="scientific">Purpureocillium lilacinum</name>
    <name type="common">Paecilomyces lilacinus</name>
    <dbReference type="NCBI Taxonomy" id="33203"/>
    <lineage>
        <taxon>Eukaryota</taxon>
        <taxon>Fungi</taxon>
        <taxon>Dikarya</taxon>
        <taxon>Ascomycota</taxon>
        <taxon>Pezizomycotina</taxon>
        <taxon>Sordariomycetes</taxon>
        <taxon>Hypocreomycetidae</taxon>
        <taxon>Hypocreales</taxon>
        <taxon>Ophiocordycipitaceae</taxon>
        <taxon>Purpureocillium</taxon>
    </lineage>
</organism>
<evidence type="ECO:0000256" key="1">
    <source>
        <dbReference type="ARBA" id="ARBA00022723"/>
    </source>
</evidence>
<dbReference type="Proteomes" id="UP000245956">
    <property type="component" value="Unassembled WGS sequence"/>
</dbReference>